<name>A0ABQ2VPK4_9ACTN</name>
<gene>
    <name evidence="2" type="ORF">GCM10010211_85960</name>
</gene>
<dbReference type="InterPro" id="IPR047951">
    <property type="entry name" value="Transpos_ISL3"/>
</dbReference>
<dbReference type="Pfam" id="PF01610">
    <property type="entry name" value="DDE_Tnp_ISL3"/>
    <property type="match status" value="1"/>
</dbReference>
<dbReference type="Proteomes" id="UP000654471">
    <property type="component" value="Unassembled WGS sequence"/>
</dbReference>
<dbReference type="InterPro" id="IPR002560">
    <property type="entry name" value="Transposase_DDE"/>
</dbReference>
<sequence>MLSQIVCAFARMMAERRGTELGAWLTRAEDTGLKPLCSLARSLRQDFDAVTAGLTLEWSSGKVEGNVNRAKRIKRDIYGRAGFDLLRRQILFADWAP</sequence>
<reference evidence="3" key="1">
    <citation type="journal article" date="2019" name="Int. J. Syst. Evol. Microbiol.">
        <title>The Global Catalogue of Microorganisms (GCM) 10K type strain sequencing project: providing services to taxonomists for standard genome sequencing and annotation.</title>
        <authorList>
            <consortium name="The Broad Institute Genomics Platform"/>
            <consortium name="The Broad Institute Genome Sequencing Center for Infectious Disease"/>
            <person name="Wu L."/>
            <person name="Ma J."/>
        </authorList>
    </citation>
    <scope>NUCLEOTIDE SEQUENCE [LARGE SCALE GENOMIC DNA]</scope>
    <source>
        <strain evidence="3">JCM 3399</strain>
    </source>
</reference>
<protein>
    <recommendedName>
        <fullName evidence="1">Transposase IS204/IS1001/IS1096/IS1165 DDE domain-containing protein</fullName>
    </recommendedName>
</protein>
<organism evidence="2 3">
    <name type="scientific">Streptomyces albospinus</name>
    <dbReference type="NCBI Taxonomy" id="285515"/>
    <lineage>
        <taxon>Bacteria</taxon>
        <taxon>Bacillati</taxon>
        <taxon>Actinomycetota</taxon>
        <taxon>Actinomycetes</taxon>
        <taxon>Kitasatosporales</taxon>
        <taxon>Streptomycetaceae</taxon>
        <taxon>Streptomyces</taxon>
    </lineage>
</organism>
<evidence type="ECO:0000259" key="1">
    <source>
        <dbReference type="Pfam" id="PF01610"/>
    </source>
</evidence>
<dbReference type="EMBL" id="BMRP01000137">
    <property type="protein sequence ID" value="GGV06302.1"/>
    <property type="molecule type" value="Genomic_DNA"/>
</dbReference>
<dbReference type="PANTHER" id="PTHR33498:SF1">
    <property type="entry name" value="TRANSPOSASE FOR INSERTION SEQUENCE ELEMENT IS1557"/>
    <property type="match status" value="1"/>
</dbReference>
<evidence type="ECO:0000313" key="3">
    <source>
        <dbReference type="Proteomes" id="UP000654471"/>
    </source>
</evidence>
<feature type="domain" description="Transposase IS204/IS1001/IS1096/IS1165 DDE" evidence="1">
    <location>
        <begin position="13"/>
        <end position="89"/>
    </location>
</feature>
<evidence type="ECO:0000313" key="2">
    <source>
        <dbReference type="EMBL" id="GGV06302.1"/>
    </source>
</evidence>
<comment type="caution">
    <text evidence="2">The sequence shown here is derived from an EMBL/GenBank/DDBJ whole genome shotgun (WGS) entry which is preliminary data.</text>
</comment>
<keyword evidence="3" id="KW-1185">Reference proteome</keyword>
<accession>A0ABQ2VPK4</accession>
<dbReference type="PANTHER" id="PTHR33498">
    <property type="entry name" value="TRANSPOSASE FOR INSERTION SEQUENCE ELEMENT IS1557"/>
    <property type="match status" value="1"/>
</dbReference>
<proteinExistence type="predicted"/>